<dbReference type="InterPro" id="IPR036514">
    <property type="entry name" value="SGNH_hydro_sf"/>
</dbReference>
<dbReference type="Pfam" id="PF00657">
    <property type="entry name" value="Lipase_GDSL"/>
    <property type="match status" value="1"/>
</dbReference>
<proteinExistence type="inferred from homology"/>
<dbReference type="InterPro" id="IPR001087">
    <property type="entry name" value="GDSL"/>
</dbReference>
<dbReference type="Gene3D" id="3.40.50.1110">
    <property type="entry name" value="SGNH hydrolase"/>
    <property type="match status" value="1"/>
</dbReference>
<protein>
    <recommendedName>
        <fullName evidence="5">GDSL esterase/lipase</fullName>
    </recommendedName>
</protein>
<dbReference type="PANTHER" id="PTHR45642:SF3">
    <property type="entry name" value="OS09G0540400 PROTEIN"/>
    <property type="match status" value="1"/>
</dbReference>
<sequence length="377" mass="41658">MSSSRLTILHCFVLLILLFPLSDGRPLSEQQHFSGSRISNTILVFGDSTVDPGNNNYIPTLFRSNFPPYGRDFPNHQPTGRFTNGRLVTDYIASYAGIKEFIPPYLDPNLEPNDLLSGVSFASAGAGFDPLTSTVDNVIPITKQLDLFKEYKKRVELGIGKNRSEAHMKKAAFIISAGTNDFVVNYFLLPFRRKNYSVSAYSHFLIQLLLHFLQGLWAEGGRKIAVVGLPPMGCLPAVITLNSDDPLAQRDCVEAYSSVARTFNQILQKELQSMQSKLAESGAKFYYVDSYGPLAGMIAGFHKYGEPIISPAYQLGFEEAGSGCCGSGYVEAAFLCNAKTDTCPDASKYVFWDSIHPTQKVYYNLFLAARPIVDAIM</sequence>
<name>A0ABP0YKP8_9ROSI</name>
<keyword evidence="2" id="KW-0732">Signal</keyword>
<evidence type="ECO:0000256" key="2">
    <source>
        <dbReference type="SAM" id="SignalP"/>
    </source>
</evidence>
<dbReference type="PANTHER" id="PTHR45642">
    <property type="entry name" value="GDSL ESTERASE/LIPASE EXL3"/>
    <property type="match status" value="1"/>
</dbReference>
<dbReference type="Proteomes" id="UP001642487">
    <property type="component" value="Chromosome 4"/>
</dbReference>
<accession>A0ABP0YKP8</accession>
<organism evidence="3 4">
    <name type="scientific">Citrullus colocynthis</name>
    <name type="common">colocynth</name>
    <dbReference type="NCBI Taxonomy" id="252529"/>
    <lineage>
        <taxon>Eukaryota</taxon>
        <taxon>Viridiplantae</taxon>
        <taxon>Streptophyta</taxon>
        <taxon>Embryophyta</taxon>
        <taxon>Tracheophyta</taxon>
        <taxon>Spermatophyta</taxon>
        <taxon>Magnoliopsida</taxon>
        <taxon>eudicotyledons</taxon>
        <taxon>Gunneridae</taxon>
        <taxon>Pentapetalae</taxon>
        <taxon>rosids</taxon>
        <taxon>fabids</taxon>
        <taxon>Cucurbitales</taxon>
        <taxon>Cucurbitaceae</taxon>
        <taxon>Benincaseae</taxon>
        <taxon>Citrullus</taxon>
    </lineage>
</organism>
<reference evidence="3 4" key="1">
    <citation type="submission" date="2024-03" db="EMBL/GenBank/DDBJ databases">
        <authorList>
            <person name="Gkanogiannis A."/>
            <person name="Becerra Lopez-Lavalle L."/>
        </authorList>
    </citation>
    <scope>NUCLEOTIDE SEQUENCE [LARGE SCALE GENOMIC DNA]</scope>
</reference>
<dbReference type="InterPro" id="IPR035669">
    <property type="entry name" value="SGNH_plant_lipase-like"/>
</dbReference>
<feature type="signal peptide" evidence="2">
    <location>
        <begin position="1"/>
        <end position="24"/>
    </location>
</feature>
<evidence type="ECO:0000313" key="4">
    <source>
        <dbReference type="Proteomes" id="UP001642487"/>
    </source>
</evidence>
<evidence type="ECO:0000313" key="3">
    <source>
        <dbReference type="EMBL" id="CAK9321075.1"/>
    </source>
</evidence>
<comment type="similarity">
    <text evidence="1">Belongs to the 'GDSL' lipolytic enzyme family.</text>
</comment>
<dbReference type="InterPro" id="IPR050592">
    <property type="entry name" value="GDSL_lipolytic_enzyme"/>
</dbReference>
<dbReference type="EMBL" id="OZ021738">
    <property type="protein sequence ID" value="CAK9321075.1"/>
    <property type="molecule type" value="Genomic_DNA"/>
</dbReference>
<dbReference type="SUPFAM" id="SSF52266">
    <property type="entry name" value="SGNH hydrolase"/>
    <property type="match status" value="1"/>
</dbReference>
<keyword evidence="4" id="KW-1185">Reference proteome</keyword>
<dbReference type="CDD" id="cd01837">
    <property type="entry name" value="SGNH_plant_lipase_like"/>
    <property type="match status" value="1"/>
</dbReference>
<feature type="chain" id="PRO_5046106029" description="GDSL esterase/lipase" evidence="2">
    <location>
        <begin position="25"/>
        <end position="377"/>
    </location>
</feature>
<evidence type="ECO:0008006" key="5">
    <source>
        <dbReference type="Google" id="ProtNLM"/>
    </source>
</evidence>
<gene>
    <name evidence="3" type="ORF">CITCOLO1_LOCUS13139</name>
</gene>
<evidence type="ECO:0000256" key="1">
    <source>
        <dbReference type="ARBA" id="ARBA00008668"/>
    </source>
</evidence>